<evidence type="ECO:0000256" key="2">
    <source>
        <dbReference type="ARBA" id="ARBA00007104"/>
    </source>
</evidence>
<comment type="similarity">
    <text evidence="2">Belongs to the EMP24/GP25L family.</text>
</comment>
<evidence type="ECO:0000313" key="10">
    <source>
        <dbReference type="EMBL" id="CAD9099804.1"/>
    </source>
</evidence>
<evidence type="ECO:0000256" key="5">
    <source>
        <dbReference type="ARBA" id="ARBA00022989"/>
    </source>
</evidence>
<feature type="signal peptide" evidence="8">
    <location>
        <begin position="1"/>
        <end position="28"/>
    </location>
</feature>
<accession>A0A7S1LBM3</accession>
<feature type="chain" id="PRO_5030941687" description="GOLD domain-containing protein" evidence="8">
    <location>
        <begin position="29"/>
        <end position="207"/>
    </location>
</feature>
<feature type="transmembrane region" description="Helical" evidence="7">
    <location>
        <begin position="175"/>
        <end position="197"/>
    </location>
</feature>
<organism evidence="10">
    <name type="scientific">Alexandrium catenella</name>
    <name type="common">Red tide dinoflagellate</name>
    <name type="synonym">Gonyaulax catenella</name>
    <dbReference type="NCBI Taxonomy" id="2925"/>
    <lineage>
        <taxon>Eukaryota</taxon>
        <taxon>Sar</taxon>
        <taxon>Alveolata</taxon>
        <taxon>Dinophyceae</taxon>
        <taxon>Gonyaulacales</taxon>
        <taxon>Pyrocystaceae</taxon>
        <taxon>Alexandrium</taxon>
    </lineage>
</organism>
<evidence type="ECO:0000256" key="4">
    <source>
        <dbReference type="ARBA" id="ARBA00022729"/>
    </source>
</evidence>
<keyword evidence="5 7" id="KW-1133">Transmembrane helix</keyword>
<dbReference type="GO" id="GO:0016020">
    <property type="term" value="C:membrane"/>
    <property type="evidence" value="ECO:0007669"/>
    <property type="project" value="UniProtKB-SubCell"/>
</dbReference>
<evidence type="ECO:0000259" key="9">
    <source>
        <dbReference type="SMART" id="SM01190"/>
    </source>
</evidence>
<keyword evidence="6 7" id="KW-0472">Membrane</keyword>
<keyword evidence="3 7" id="KW-0812">Transmembrane</keyword>
<evidence type="ECO:0000256" key="6">
    <source>
        <dbReference type="ARBA" id="ARBA00023136"/>
    </source>
</evidence>
<evidence type="ECO:0000256" key="8">
    <source>
        <dbReference type="SAM" id="SignalP"/>
    </source>
</evidence>
<dbReference type="InterPro" id="IPR015720">
    <property type="entry name" value="Emp24-like"/>
</dbReference>
<feature type="domain" description="GOLD" evidence="9">
    <location>
        <begin position="30"/>
        <end position="202"/>
    </location>
</feature>
<comment type="subcellular location">
    <subcellularLocation>
        <location evidence="1">Membrane</location>
        <topology evidence="1">Single-pass type I membrane protein</topology>
    </subcellularLocation>
</comment>
<dbReference type="EMBL" id="HBGE01011565">
    <property type="protein sequence ID" value="CAD9099804.1"/>
    <property type="molecule type" value="Transcribed_RNA"/>
</dbReference>
<gene>
    <name evidence="10" type="ORF">ACAT0790_LOCUS6790</name>
</gene>
<reference evidence="10" key="1">
    <citation type="submission" date="2021-01" db="EMBL/GenBank/DDBJ databases">
        <authorList>
            <person name="Corre E."/>
            <person name="Pelletier E."/>
            <person name="Niang G."/>
            <person name="Scheremetjew M."/>
            <person name="Finn R."/>
            <person name="Kale V."/>
            <person name="Holt S."/>
            <person name="Cochrane G."/>
            <person name="Meng A."/>
            <person name="Brown T."/>
            <person name="Cohen L."/>
        </authorList>
    </citation>
    <scope>NUCLEOTIDE SEQUENCE</scope>
    <source>
        <strain evidence="10">OF101</strain>
    </source>
</reference>
<dbReference type="InterPro" id="IPR009038">
    <property type="entry name" value="GOLD_dom"/>
</dbReference>
<keyword evidence="4 8" id="KW-0732">Signal</keyword>
<dbReference type="SMART" id="SM01190">
    <property type="entry name" value="EMP24_GP25L"/>
    <property type="match status" value="1"/>
</dbReference>
<dbReference type="PANTHER" id="PTHR22811">
    <property type="entry name" value="TRANSMEMBRANE EMP24 DOMAIN-CONTAINING PROTEIN"/>
    <property type="match status" value="1"/>
</dbReference>
<evidence type="ECO:0000256" key="7">
    <source>
        <dbReference type="SAM" id="Phobius"/>
    </source>
</evidence>
<name>A0A7S1LBM3_ALECA</name>
<sequence length="207" mass="23074">MVRYGTPGALAARLLAAAFASVCCGARGVKVTVTVGGGEKKCYGEQVAKMELLVAEFEAVGQKKVSVMVLGPHATIFSEHEREKVKTAFTTSEAGPHWMCIQNDDAAETEVVMTVLAGPEAKDYSKIAKKEHLEDTQIALRRVEESLRNYHSNVLYARAREERMRQTNDSTAFRVISFCLFNVVLMIGVGGWQMLYFKRFFRSKKII</sequence>
<evidence type="ECO:0000256" key="3">
    <source>
        <dbReference type="ARBA" id="ARBA00022692"/>
    </source>
</evidence>
<evidence type="ECO:0000256" key="1">
    <source>
        <dbReference type="ARBA" id="ARBA00004479"/>
    </source>
</evidence>
<protein>
    <recommendedName>
        <fullName evidence="9">GOLD domain-containing protein</fullName>
    </recommendedName>
</protein>
<proteinExistence type="inferred from homology"/>
<dbReference type="Pfam" id="PF01105">
    <property type="entry name" value="EMP24_GP25L"/>
    <property type="match status" value="1"/>
</dbReference>
<dbReference type="AlphaFoldDB" id="A0A7S1LBM3"/>